<dbReference type="SUPFAM" id="SSF46565">
    <property type="entry name" value="Chaperone J-domain"/>
    <property type="match status" value="1"/>
</dbReference>
<dbReference type="InterPro" id="IPR036671">
    <property type="entry name" value="DPH_MB_sf"/>
</dbReference>
<dbReference type="CDD" id="cd06257">
    <property type="entry name" value="DnaJ"/>
    <property type="match status" value="1"/>
</dbReference>
<name>A0AAD4QP13_9AGAM</name>
<dbReference type="InterPro" id="IPR036869">
    <property type="entry name" value="J_dom_sf"/>
</dbReference>
<evidence type="ECO:0000259" key="1">
    <source>
        <dbReference type="PROSITE" id="PS50076"/>
    </source>
</evidence>
<dbReference type="SMART" id="SM00271">
    <property type="entry name" value="DnaJ"/>
    <property type="match status" value="1"/>
</dbReference>
<evidence type="ECO:0000313" key="2">
    <source>
        <dbReference type="EMBL" id="KAI0301737.1"/>
    </source>
</evidence>
<dbReference type="EMBL" id="WTXG01000013">
    <property type="protein sequence ID" value="KAI0301737.1"/>
    <property type="molecule type" value="Genomic_DNA"/>
</dbReference>
<protein>
    <recommendedName>
        <fullName evidence="1">J domain-containing protein</fullName>
    </recommendedName>
</protein>
<dbReference type="Gene3D" id="3.10.660.10">
    <property type="entry name" value="DPH Zinc finger"/>
    <property type="match status" value="1"/>
</dbReference>
<evidence type="ECO:0000313" key="3">
    <source>
        <dbReference type="Proteomes" id="UP001203297"/>
    </source>
</evidence>
<gene>
    <name evidence="2" type="ORF">B0F90DRAFT_1810052</name>
</gene>
<dbReference type="PRINTS" id="PR00625">
    <property type="entry name" value="JDOMAIN"/>
</dbReference>
<dbReference type="PROSITE" id="PS50076">
    <property type="entry name" value="DNAJ_2"/>
    <property type="match status" value="1"/>
</dbReference>
<dbReference type="Gene3D" id="1.10.287.110">
    <property type="entry name" value="DnaJ domain"/>
    <property type="match status" value="1"/>
</dbReference>
<organism evidence="2 3">
    <name type="scientific">Multifurca ochricompacta</name>
    <dbReference type="NCBI Taxonomy" id="376703"/>
    <lineage>
        <taxon>Eukaryota</taxon>
        <taxon>Fungi</taxon>
        <taxon>Dikarya</taxon>
        <taxon>Basidiomycota</taxon>
        <taxon>Agaricomycotina</taxon>
        <taxon>Agaricomycetes</taxon>
        <taxon>Russulales</taxon>
        <taxon>Russulaceae</taxon>
        <taxon>Multifurca</taxon>
    </lineage>
</organism>
<dbReference type="Proteomes" id="UP001203297">
    <property type="component" value="Unassembled WGS sequence"/>
</dbReference>
<keyword evidence="3" id="KW-1185">Reference proteome</keyword>
<dbReference type="AlphaFoldDB" id="A0AAD4QP13"/>
<comment type="caution">
    <text evidence="2">The sequence shown here is derived from an EMBL/GenBank/DDBJ whole genome shotgun (WGS) entry which is preliminary data.</text>
</comment>
<sequence>MEPNYDYDYYALLGITRSASPNTIKAAYHRTLLRLHPDKQRQQRRRSVHDPAPAPLENANVIGLLHDAFITLSSNTLRTAYDAHSKLSHTVPRPAQIVSLDDFDCLEGIDSSSGISIWSLTCRCDNLENGHHLIGCGGCSEVIWVGYEMVMMDE</sequence>
<dbReference type="SUPFAM" id="SSF144217">
    <property type="entry name" value="CSL zinc finger"/>
    <property type="match status" value="1"/>
</dbReference>
<reference evidence="2" key="1">
    <citation type="journal article" date="2022" name="New Phytol.">
        <title>Evolutionary transition to the ectomycorrhizal habit in the genomes of a hyperdiverse lineage of mushroom-forming fungi.</title>
        <authorList>
            <person name="Looney B."/>
            <person name="Miyauchi S."/>
            <person name="Morin E."/>
            <person name="Drula E."/>
            <person name="Courty P.E."/>
            <person name="Kohler A."/>
            <person name="Kuo A."/>
            <person name="LaButti K."/>
            <person name="Pangilinan J."/>
            <person name="Lipzen A."/>
            <person name="Riley R."/>
            <person name="Andreopoulos W."/>
            <person name="He G."/>
            <person name="Johnson J."/>
            <person name="Nolan M."/>
            <person name="Tritt A."/>
            <person name="Barry K.W."/>
            <person name="Grigoriev I.V."/>
            <person name="Nagy L.G."/>
            <person name="Hibbett D."/>
            <person name="Henrissat B."/>
            <person name="Matheny P.B."/>
            <person name="Labbe J."/>
            <person name="Martin F.M."/>
        </authorList>
    </citation>
    <scope>NUCLEOTIDE SEQUENCE</scope>
    <source>
        <strain evidence="2">BPL690</strain>
    </source>
</reference>
<dbReference type="Pfam" id="PF00226">
    <property type="entry name" value="DnaJ"/>
    <property type="match status" value="1"/>
</dbReference>
<dbReference type="InterPro" id="IPR001623">
    <property type="entry name" value="DnaJ_domain"/>
</dbReference>
<accession>A0AAD4QP13</accession>
<proteinExistence type="predicted"/>
<feature type="domain" description="J" evidence="1">
    <location>
        <begin position="8"/>
        <end position="85"/>
    </location>
</feature>